<dbReference type="Proteomes" id="UP000309488">
    <property type="component" value="Unassembled WGS sequence"/>
</dbReference>
<gene>
    <name evidence="2" type="ORF">FA048_05640</name>
</gene>
<feature type="transmembrane region" description="Helical" evidence="1">
    <location>
        <begin position="6"/>
        <end position="25"/>
    </location>
</feature>
<keyword evidence="1" id="KW-0812">Transmembrane</keyword>
<dbReference type="OrthoDB" id="2913980at2"/>
<name>A0A4U1CZ99_9SPHI</name>
<reference evidence="2 3" key="1">
    <citation type="submission" date="2019-04" db="EMBL/GenBank/DDBJ databases">
        <title>Pedobacter sp. RP-3-22 sp. nov., isolated from Arctic soil.</title>
        <authorList>
            <person name="Dahal R.H."/>
            <person name="Kim D.-U."/>
        </authorList>
    </citation>
    <scope>NUCLEOTIDE SEQUENCE [LARGE SCALE GENOMIC DNA]</scope>
    <source>
        <strain evidence="2 3">RP-3-22</strain>
    </source>
</reference>
<sequence>MNTKILMTSSTIVMATIGLVCSFMPDEVLTYFGIKEFIVLPLIIQVLGSTYLGFAILNWMAKSNLIGGIYSKPVVIGNFMHYAVSSLALVKFFMAHTDLKLILIPLGIYVIFALLFGKVMFSSPV</sequence>
<proteinExistence type="predicted"/>
<evidence type="ECO:0000313" key="3">
    <source>
        <dbReference type="Proteomes" id="UP000309488"/>
    </source>
</evidence>
<feature type="transmembrane region" description="Helical" evidence="1">
    <location>
        <begin position="101"/>
        <end position="121"/>
    </location>
</feature>
<keyword evidence="1" id="KW-1133">Transmembrane helix</keyword>
<feature type="transmembrane region" description="Helical" evidence="1">
    <location>
        <begin position="73"/>
        <end position="94"/>
    </location>
</feature>
<dbReference type="AlphaFoldDB" id="A0A4U1CZ99"/>
<accession>A0A4U1CZ99</accession>
<comment type="caution">
    <text evidence="2">The sequence shown here is derived from an EMBL/GenBank/DDBJ whole genome shotgun (WGS) entry which is preliminary data.</text>
</comment>
<evidence type="ECO:0000313" key="2">
    <source>
        <dbReference type="EMBL" id="TKC13099.1"/>
    </source>
</evidence>
<dbReference type="RefSeq" id="WP_136839222.1">
    <property type="nucleotide sequence ID" value="NZ_SWBR01000001.1"/>
</dbReference>
<dbReference type="EMBL" id="SWBR01000001">
    <property type="protein sequence ID" value="TKC13099.1"/>
    <property type="molecule type" value="Genomic_DNA"/>
</dbReference>
<protein>
    <submittedName>
        <fullName evidence="2">Uncharacterized protein</fullName>
    </submittedName>
</protein>
<feature type="transmembrane region" description="Helical" evidence="1">
    <location>
        <begin position="37"/>
        <end position="61"/>
    </location>
</feature>
<evidence type="ECO:0000256" key="1">
    <source>
        <dbReference type="SAM" id="Phobius"/>
    </source>
</evidence>
<keyword evidence="3" id="KW-1185">Reference proteome</keyword>
<organism evidence="2 3">
    <name type="scientific">Pedobacter polaris</name>
    <dbReference type="NCBI Taxonomy" id="2571273"/>
    <lineage>
        <taxon>Bacteria</taxon>
        <taxon>Pseudomonadati</taxon>
        <taxon>Bacteroidota</taxon>
        <taxon>Sphingobacteriia</taxon>
        <taxon>Sphingobacteriales</taxon>
        <taxon>Sphingobacteriaceae</taxon>
        <taxon>Pedobacter</taxon>
    </lineage>
</organism>
<keyword evidence="1" id="KW-0472">Membrane</keyword>